<name>A0A8J8T175_HALGN</name>
<sequence>MCSQEGPILETIDKDPEERTQLPFLRGHDQQNLSIWQIIKDSIGKDLWKITVPVVFNEPLSVLQKCAGVTEYIDILDQAIAEHDEMKRFALVTLHFATQYTNVEKSGLFKPFNPLLGETYEYLKPGKYKFLAEQVSHHPPVSSFIIIGDQGYVKHSSFQTKTSFGLGTLSFSNIYNEYLDLHKSDEHFEWFPPSLGVHGLITGKPYIDVEGQALLKDLSDPENKFAIVKFHKRGWTSGQDQQVEIDVYQSKNKQPAFRLEGKWSDEILMKDLRTRGSLIEVIWKKRPYPENWQHQYGMTHHNIQLNYLPKDMLTVIPPTDSRLRPDQMAIESGDFELASKEKHRLEEKQRAVRKYMEANGLKHEPKYFERWIPRGTVPDKLGNIQYQYRYNGKYFEQDRKERNWSRLPDLFSDKLQFDQ</sequence>
<gene>
    <name evidence="3" type="ORF">FGO68_gene12858</name>
</gene>
<evidence type="ECO:0000313" key="3">
    <source>
        <dbReference type="EMBL" id="TNV78467.1"/>
    </source>
</evidence>
<dbReference type="GO" id="GO:0016020">
    <property type="term" value="C:membrane"/>
    <property type="evidence" value="ECO:0007669"/>
    <property type="project" value="TreeGrafter"/>
</dbReference>
<dbReference type="EMBL" id="RRYP01010301">
    <property type="protein sequence ID" value="TNV78467.1"/>
    <property type="molecule type" value="Genomic_DNA"/>
</dbReference>
<dbReference type="Gene3D" id="3.30.70.3490">
    <property type="match status" value="1"/>
</dbReference>
<dbReference type="Proteomes" id="UP000785679">
    <property type="component" value="Unassembled WGS sequence"/>
</dbReference>
<organism evidence="3 4">
    <name type="scientific">Halteria grandinella</name>
    <dbReference type="NCBI Taxonomy" id="5974"/>
    <lineage>
        <taxon>Eukaryota</taxon>
        <taxon>Sar</taxon>
        <taxon>Alveolata</taxon>
        <taxon>Ciliophora</taxon>
        <taxon>Intramacronucleata</taxon>
        <taxon>Spirotrichea</taxon>
        <taxon>Stichotrichia</taxon>
        <taxon>Sporadotrichida</taxon>
        <taxon>Halteriidae</taxon>
        <taxon>Halteria</taxon>
    </lineage>
</organism>
<dbReference type="PANTHER" id="PTHR10972">
    <property type="entry name" value="OXYSTEROL-BINDING PROTEIN-RELATED"/>
    <property type="match status" value="1"/>
</dbReference>
<dbReference type="InterPro" id="IPR037239">
    <property type="entry name" value="OSBP_sf"/>
</dbReference>
<protein>
    <recommendedName>
        <fullName evidence="5">Oxysterol-binding protein</fullName>
    </recommendedName>
</protein>
<comment type="caution">
    <text evidence="3">The sequence shown here is derived from an EMBL/GenBank/DDBJ whole genome shotgun (WGS) entry which is preliminary data.</text>
</comment>
<keyword evidence="4" id="KW-1185">Reference proteome</keyword>
<dbReference type="Gene3D" id="2.40.160.120">
    <property type="match status" value="1"/>
</dbReference>
<dbReference type="OrthoDB" id="1854502at2759"/>
<evidence type="ECO:0000313" key="4">
    <source>
        <dbReference type="Proteomes" id="UP000785679"/>
    </source>
</evidence>
<evidence type="ECO:0008006" key="5">
    <source>
        <dbReference type="Google" id="ProtNLM"/>
    </source>
</evidence>
<proteinExistence type="inferred from homology"/>
<reference evidence="3" key="1">
    <citation type="submission" date="2019-06" db="EMBL/GenBank/DDBJ databases">
        <authorList>
            <person name="Zheng W."/>
        </authorList>
    </citation>
    <scope>NUCLEOTIDE SEQUENCE</scope>
    <source>
        <strain evidence="3">QDHG01</strain>
    </source>
</reference>
<evidence type="ECO:0000256" key="1">
    <source>
        <dbReference type="ARBA" id="ARBA00008842"/>
    </source>
</evidence>
<dbReference type="PANTHER" id="PTHR10972:SF205">
    <property type="entry name" value="OXYSTEROL-BINDING PROTEIN 1"/>
    <property type="match status" value="1"/>
</dbReference>
<dbReference type="GO" id="GO:0032934">
    <property type="term" value="F:sterol binding"/>
    <property type="evidence" value="ECO:0007669"/>
    <property type="project" value="TreeGrafter"/>
</dbReference>
<dbReference type="InterPro" id="IPR000648">
    <property type="entry name" value="Oxysterol-bd"/>
</dbReference>
<dbReference type="SUPFAM" id="SSF144000">
    <property type="entry name" value="Oxysterol-binding protein-like"/>
    <property type="match status" value="1"/>
</dbReference>
<dbReference type="AlphaFoldDB" id="A0A8J8T175"/>
<keyword evidence="2" id="KW-0597">Phosphoprotein</keyword>
<dbReference type="GO" id="GO:0005829">
    <property type="term" value="C:cytosol"/>
    <property type="evidence" value="ECO:0007669"/>
    <property type="project" value="TreeGrafter"/>
</dbReference>
<comment type="similarity">
    <text evidence="1">Belongs to the OSBP family.</text>
</comment>
<evidence type="ECO:0000256" key="2">
    <source>
        <dbReference type="ARBA" id="ARBA00022553"/>
    </source>
</evidence>
<dbReference type="Pfam" id="PF01237">
    <property type="entry name" value="Oxysterol_BP"/>
    <property type="match status" value="1"/>
</dbReference>
<accession>A0A8J8T175</accession>